<dbReference type="AlphaFoldDB" id="A0AAE7E8G5"/>
<feature type="domain" description="ATP-cone" evidence="4">
    <location>
        <begin position="4"/>
        <end position="90"/>
    </location>
</feature>
<dbReference type="PANTHER" id="PTHR21075">
    <property type="entry name" value="ANAEROBIC RIBONUCLEOSIDE-TRIPHOSPHATE REDUCTASE"/>
    <property type="match status" value="1"/>
</dbReference>
<evidence type="ECO:0000313" key="6">
    <source>
        <dbReference type="Proteomes" id="UP000509722"/>
    </source>
</evidence>
<dbReference type="Pfam" id="PF03477">
    <property type="entry name" value="ATP-cone"/>
    <property type="match status" value="1"/>
</dbReference>
<organism evidence="5 6">
    <name type="scientific">Campylobacter ureolyticus</name>
    <dbReference type="NCBI Taxonomy" id="827"/>
    <lineage>
        <taxon>Bacteria</taxon>
        <taxon>Pseudomonadati</taxon>
        <taxon>Campylobacterota</taxon>
        <taxon>Epsilonproteobacteria</taxon>
        <taxon>Campylobacterales</taxon>
        <taxon>Campylobacteraceae</taxon>
        <taxon>Campylobacter</taxon>
    </lineage>
</organism>
<gene>
    <name evidence="5" type="primary">nrdD2</name>
    <name evidence="5" type="ORF">CURT_0033</name>
</gene>
<sequence>MAQKEILKRDGSKEEFFPYKIEDAIKKAFKSENKPYDKSIFDAVMDEITFKKIVAVEDIQDIIEKALFKAGYFDELKSFMLYRHTHKMQREQILGLNDDTTYINSTQTINEYINGTDWRISANSNTSYSNAGLINNTAGKVIANYWLDAVYSKEEGLAHRNGDYHIHDLDCLTGYCAGWSLRVLLNEGFNGVRGRVESRPPKHFREALYQMANFLGILQSEWAGAQAFSSFDTYLAPYVFRDKLSYSEMKKAITNFIFNLNVPARWGQSPFTNITIDLTPPSDLKDQIPTHDDKHLFRDLEDDKELLELANKRGKKHLIDMTYGDFQPEMDAINKAFYEVMTKGDRLGQPFTFPIPTVNITEDFNWDSEVADALFENTAKIGSSYFQNFIGSQYIKDENGNLVENPKAYKPGHVRSMCCRLQLDLRELLKRGGGLFGSAEMTGSIGVVTINLARLGYLYKNDKKALFQRLDYLCELAKSTLEKKRKFIQEMYNRGLYPYTARYLPGFKNHFSTIGINGANEMIRNFTNNKENITTKFGREFSLEIIEHLREKIKTFQQITGNLYNLEATPAEGTTYRFAKEDIKRYPDIIQAGTKENNYYTNSTQLPANFGDDPFEALDLQDELQSNYTGGTVFHLYMKEKISSKEACKNLVKNIVTNYKLPYITITPVFSVCKIHGYIAGEHEFCPYCDEEILKQAN</sequence>
<name>A0AAE7E8G5_9BACT</name>
<dbReference type="NCBIfam" id="TIGR02487">
    <property type="entry name" value="NrdD"/>
    <property type="match status" value="1"/>
</dbReference>
<dbReference type="Proteomes" id="UP000509722">
    <property type="component" value="Chromosome"/>
</dbReference>
<reference evidence="5 6" key="1">
    <citation type="submission" date="2020-05" db="EMBL/GenBank/DDBJ databases">
        <title>Complete genome sequencing of Campylobacter and Arcobacter type strains.</title>
        <authorList>
            <person name="Miller W.G."/>
            <person name="Yee E."/>
        </authorList>
    </citation>
    <scope>NUCLEOTIDE SEQUENCE [LARGE SCALE GENOMIC DNA]</scope>
    <source>
        <strain evidence="5 6">LMG 6451</strain>
    </source>
</reference>
<dbReference type="GO" id="GO:0009265">
    <property type="term" value="P:2'-deoxyribonucleotide biosynthetic process"/>
    <property type="evidence" value="ECO:0007669"/>
    <property type="project" value="TreeGrafter"/>
</dbReference>
<dbReference type="NCBIfam" id="NF006126">
    <property type="entry name" value="PRK08270.1"/>
    <property type="match status" value="1"/>
</dbReference>
<keyword evidence="5" id="KW-0560">Oxidoreductase</keyword>
<dbReference type="Pfam" id="PF13597">
    <property type="entry name" value="NRDD"/>
    <property type="match status" value="1"/>
</dbReference>
<proteinExistence type="predicted"/>
<dbReference type="GO" id="GO:0005524">
    <property type="term" value="F:ATP binding"/>
    <property type="evidence" value="ECO:0007669"/>
    <property type="project" value="UniProtKB-UniRule"/>
</dbReference>
<dbReference type="GO" id="GO:0004748">
    <property type="term" value="F:ribonucleoside-diphosphate reductase activity, thioredoxin disulfide as acceptor"/>
    <property type="evidence" value="ECO:0007669"/>
    <property type="project" value="TreeGrafter"/>
</dbReference>
<evidence type="ECO:0000256" key="2">
    <source>
        <dbReference type="ARBA" id="ARBA00022840"/>
    </source>
</evidence>
<evidence type="ECO:0000259" key="4">
    <source>
        <dbReference type="PROSITE" id="PS51161"/>
    </source>
</evidence>
<dbReference type="SUPFAM" id="SSF51998">
    <property type="entry name" value="PFL-like glycyl radical enzymes"/>
    <property type="match status" value="1"/>
</dbReference>
<dbReference type="InterPro" id="IPR012833">
    <property type="entry name" value="NrdD"/>
</dbReference>
<dbReference type="InterPro" id="IPR005144">
    <property type="entry name" value="ATP-cone_dom"/>
</dbReference>
<evidence type="ECO:0000313" key="5">
    <source>
        <dbReference type="EMBL" id="QKF83567.1"/>
    </source>
</evidence>
<dbReference type="EC" id="1.17.4.2" evidence="5"/>
<dbReference type="Gene3D" id="3.20.70.20">
    <property type="match status" value="1"/>
</dbReference>
<dbReference type="GO" id="GO:0008998">
    <property type="term" value="F:ribonucleoside-triphosphate reductase (thioredoxin) activity"/>
    <property type="evidence" value="ECO:0007669"/>
    <property type="project" value="UniProtKB-EC"/>
</dbReference>
<keyword evidence="2 3" id="KW-0067">ATP-binding</keyword>
<evidence type="ECO:0000256" key="3">
    <source>
        <dbReference type="PROSITE-ProRule" id="PRU00492"/>
    </source>
</evidence>
<accession>A0AAE7E8G5</accession>
<protein>
    <submittedName>
        <fullName evidence="5">Anaerobic ribonucleoside triphosphate reductase</fullName>
        <ecNumber evidence="5">1.17.4.2</ecNumber>
    </submittedName>
</protein>
<dbReference type="GO" id="GO:0006260">
    <property type="term" value="P:DNA replication"/>
    <property type="evidence" value="ECO:0007669"/>
    <property type="project" value="InterPro"/>
</dbReference>
<keyword evidence="1 3" id="KW-0547">Nucleotide-binding</keyword>
<dbReference type="GO" id="GO:0031250">
    <property type="term" value="C:anaerobic ribonucleoside-triphosphate reductase complex"/>
    <property type="evidence" value="ECO:0007669"/>
    <property type="project" value="TreeGrafter"/>
</dbReference>
<dbReference type="PANTHER" id="PTHR21075:SF0">
    <property type="entry name" value="ANAEROBIC RIBONUCLEOSIDE-TRIPHOSPHATE REDUCTASE"/>
    <property type="match status" value="1"/>
</dbReference>
<evidence type="ECO:0000256" key="1">
    <source>
        <dbReference type="ARBA" id="ARBA00022741"/>
    </source>
</evidence>
<dbReference type="PROSITE" id="PS51161">
    <property type="entry name" value="ATP_CONE"/>
    <property type="match status" value="1"/>
</dbReference>
<dbReference type="CDD" id="cd01675">
    <property type="entry name" value="RNR_III"/>
    <property type="match status" value="1"/>
</dbReference>
<dbReference type="EMBL" id="CP053832">
    <property type="protein sequence ID" value="QKF83567.1"/>
    <property type="molecule type" value="Genomic_DNA"/>
</dbReference>